<dbReference type="InterPro" id="IPR016024">
    <property type="entry name" value="ARM-type_fold"/>
</dbReference>
<accession>A0A9Q0K626</accession>
<comment type="caution">
    <text evidence="3">The sequence shown here is derived from an EMBL/GenBank/DDBJ whole genome shotgun (WGS) entry which is preliminary data.</text>
</comment>
<dbReference type="AlphaFoldDB" id="A0A9Q0K626"/>
<dbReference type="OrthoDB" id="1923263at2759"/>
<dbReference type="SUPFAM" id="SSF48371">
    <property type="entry name" value="ARM repeat"/>
    <property type="match status" value="1"/>
</dbReference>
<dbReference type="Proteomes" id="UP001141806">
    <property type="component" value="Unassembled WGS sequence"/>
</dbReference>
<evidence type="ECO:0000313" key="4">
    <source>
        <dbReference type="Proteomes" id="UP001141806"/>
    </source>
</evidence>
<dbReference type="Gene3D" id="1.25.10.10">
    <property type="entry name" value="Leucine-rich Repeat Variant"/>
    <property type="match status" value="1"/>
</dbReference>
<dbReference type="PANTHER" id="PTHR47184:SF3">
    <property type="entry name" value="PHOSPHATIDYLINOSITOL 3-AND 4-KINASE FAMILY PROTEIN-RELATED"/>
    <property type="match status" value="1"/>
</dbReference>
<keyword evidence="4" id="KW-1185">Reference proteome</keyword>
<dbReference type="InterPro" id="IPR011989">
    <property type="entry name" value="ARM-like"/>
</dbReference>
<dbReference type="PANTHER" id="PTHR47184">
    <property type="entry name" value="PHOSPHATIDYLINOSITOL 3-AND 4-KINASE FAMILY PROTEIN-RELATED"/>
    <property type="match status" value="1"/>
</dbReference>
<gene>
    <name evidence="3" type="ORF">NE237_023334</name>
</gene>
<feature type="region of interest" description="Disordered" evidence="1">
    <location>
        <begin position="375"/>
        <end position="413"/>
    </location>
</feature>
<sequence length="484" mass="53250">MYSIIRDIIIDGTDMTGASREQALSLIAVAKNHWDLAVKLSSLKQAKDILLSVESSIAAELFRYLTELQTSPESLIRKFLVELVEVLGLKVMEHSSILMPVLLVLLKDGDSVVVRQSIISGTNFYCRVLEKMALQFHQSGRVELWLEELWMLMAKFKDVVCGIALKPGSVGIKLLAMKFLETYILLCTPDAYDPETSIKEGKGRTFNISWMSGGNTILDPALFTLEANKALGLLLDQLQSASALRGSLIIALINCLAATARRRPLHYSSILSALLGFDPNFETVRGGHAASIQNSLRTAFLGFLRCTHPVIIESRDRLHKALRAMNAGDAAEQVIRQVDKMIKNTERASRDAQFGKDDQSSSLLLVSGDLKSRPLLQDTDGLTNTEKVPGKRPRYGPQGNSAFPGKISDDSRQDDVNVNGISPELPLLDSDLTPVEQMIAMIGALLTQGERGAESLEILISKIHPDLLADIVITNMRHLRSSSF</sequence>
<name>A0A9Q0K626_9MAGN</name>
<organism evidence="3 4">
    <name type="scientific">Protea cynaroides</name>
    <dbReference type="NCBI Taxonomy" id="273540"/>
    <lineage>
        <taxon>Eukaryota</taxon>
        <taxon>Viridiplantae</taxon>
        <taxon>Streptophyta</taxon>
        <taxon>Embryophyta</taxon>
        <taxon>Tracheophyta</taxon>
        <taxon>Spermatophyta</taxon>
        <taxon>Magnoliopsida</taxon>
        <taxon>Proteales</taxon>
        <taxon>Proteaceae</taxon>
        <taxon>Protea</taxon>
    </lineage>
</organism>
<dbReference type="InterPro" id="IPR032460">
    <property type="entry name" value="Symplekin/Pta1_N"/>
</dbReference>
<proteinExistence type="predicted"/>
<dbReference type="Pfam" id="PF11935">
    <property type="entry name" value="SYMPK_PTA1_N"/>
    <property type="match status" value="1"/>
</dbReference>
<feature type="domain" description="Symplekin/Pta1 N-terminal" evidence="2">
    <location>
        <begin position="110"/>
        <end position="328"/>
    </location>
</feature>
<evidence type="ECO:0000256" key="1">
    <source>
        <dbReference type="SAM" id="MobiDB-lite"/>
    </source>
</evidence>
<dbReference type="EMBL" id="JAMYWD010000008">
    <property type="protein sequence ID" value="KAJ4963395.1"/>
    <property type="molecule type" value="Genomic_DNA"/>
</dbReference>
<evidence type="ECO:0000259" key="2">
    <source>
        <dbReference type="Pfam" id="PF11935"/>
    </source>
</evidence>
<reference evidence="3" key="1">
    <citation type="journal article" date="2023" name="Plant J.">
        <title>The genome of the king protea, Protea cynaroides.</title>
        <authorList>
            <person name="Chang J."/>
            <person name="Duong T.A."/>
            <person name="Schoeman C."/>
            <person name="Ma X."/>
            <person name="Roodt D."/>
            <person name="Barker N."/>
            <person name="Li Z."/>
            <person name="Van de Peer Y."/>
            <person name="Mizrachi E."/>
        </authorList>
    </citation>
    <scope>NUCLEOTIDE SEQUENCE</scope>
    <source>
        <tissue evidence="3">Young leaves</tissue>
    </source>
</reference>
<evidence type="ECO:0000313" key="3">
    <source>
        <dbReference type="EMBL" id="KAJ4963395.1"/>
    </source>
</evidence>
<protein>
    <recommendedName>
        <fullName evidence="2">Symplekin/Pta1 N-terminal domain-containing protein</fullName>
    </recommendedName>
</protein>